<dbReference type="GeneID" id="4318720"/>
<reference evidence="12" key="1">
    <citation type="submission" date="2005-09" db="EMBL/GenBank/DDBJ databases">
        <title>Annotation of the Aspergillus terreus NIH2624 genome.</title>
        <authorList>
            <person name="Birren B.W."/>
            <person name="Lander E.S."/>
            <person name="Galagan J.E."/>
            <person name="Nusbaum C."/>
            <person name="Devon K."/>
            <person name="Henn M."/>
            <person name="Ma L.-J."/>
            <person name="Jaffe D.B."/>
            <person name="Butler J."/>
            <person name="Alvarez P."/>
            <person name="Gnerre S."/>
            <person name="Grabherr M."/>
            <person name="Kleber M."/>
            <person name="Mauceli E.W."/>
            <person name="Brockman W."/>
            <person name="Rounsley S."/>
            <person name="Young S.K."/>
            <person name="LaButti K."/>
            <person name="Pushparaj V."/>
            <person name="DeCaprio D."/>
            <person name="Crawford M."/>
            <person name="Koehrsen M."/>
            <person name="Engels R."/>
            <person name="Montgomery P."/>
            <person name="Pearson M."/>
            <person name="Howarth C."/>
            <person name="Larson L."/>
            <person name="Luoma S."/>
            <person name="White J."/>
            <person name="Alvarado L."/>
            <person name="Kodira C.D."/>
            <person name="Zeng Q."/>
            <person name="Oleary S."/>
            <person name="Yandava C."/>
            <person name="Denning D.W."/>
            <person name="Nierman W.C."/>
            <person name="Milne T."/>
            <person name="Madden K."/>
        </authorList>
    </citation>
    <scope>NUCLEOTIDE SEQUENCE [LARGE SCALE GENOMIC DNA]</scope>
    <source>
        <strain evidence="12">NIH 2624 / FGSC A1156</strain>
    </source>
</reference>
<dbReference type="PANTHER" id="PTHR12170">
    <property type="entry name" value="MACROPHAGE ERYTHROBLAST ATTACHER-RELATED"/>
    <property type="match status" value="1"/>
</dbReference>
<accession>Q0CRE2</accession>
<dbReference type="STRING" id="341663.Q0CRE2"/>
<dbReference type="SMART" id="SM00757">
    <property type="entry name" value="CRA"/>
    <property type="match status" value="1"/>
</dbReference>
<evidence type="ECO:0000256" key="7">
    <source>
        <dbReference type="ARBA" id="ARBA00075398"/>
    </source>
</evidence>
<dbReference type="SUPFAM" id="SSF52833">
    <property type="entry name" value="Thioredoxin-like"/>
    <property type="match status" value="1"/>
</dbReference>
<dbReference type="GO" id="GO:0043161">
    <property type="term" value="P:proteasome-mediated ubiquitin-dependent protein catabolic process"/>
    <property type="evidence" value="ECO:0007669"/>
    <property type="project" value="InterPro"/>
</dbReference>
<dbReference type="GO" id="GO:0016491">
    <property type="term" value="F:oxidoreductase activity"/>
    <property type="evidence" value="ECO:0007669"/>
    <property type="project" value="InterPro"/>
</dbReference>
<dbReference type="InterPro" id="IPR036249">
    <property type="entry name" value="Thioredoxin-like_sf"/>
</dbReference>
<dbReference type="InterPro" id="IPR013144">
    <property type="entry name" value="CRA_dom"/>
</dbReference>
<dbReference type="SUPFAM" id="SSF57850">
    <property type="entry name" value="RING/U-box"/>
    <property type="match status" value="1"/>
</dbReference>
<keyword evidence="4 9" id="KW-0863">Zinc-finger</keyword>
<evidence type="ECO:0000256" key="8">
    <source>
        <dbReference type="ARBA" id="ARBA00080744"/>
    </source>
</evidence>
<dbReference type="CDD" id="cd03024">
    <property type="entry name" value="DsbA_FrnE"/>
    <property type="match status" value="1"/>
</dbReference>
<dbReference type="eggNOG" id="KOG2817">
    <property type="taxonomic scope" value="Eukaryota"/>
</dbReference>
<evidence type="ECO:0000256" key="5">
    <source>
        <dbReference type="ARBA" id="ARBA00022833"/>
    </source>
</evidence>
<dbReference type="Gene3D" id="3.30.40.10">
    <property type="entry name" value="Zinc/RING finger domain, C3HC4 (zinc finger)"/>
    <property type="match status" value="1"/>
</dbReference>
<dbReference type="InterPro" id="IPR037683">
    <property type="entry name" value="Rmd5_dRing"/>
</dbReference>
<dbReference type="Pfam" id="PF13445">
    <property type="entry name" value="zf-RING_UBOX"/>
    <property type="match status" value="1"/>
</dbReference>
<evidence type="ECO:0000313" key="11">
    <source>
        <dbReference type="EMBL" id="EAU35544.1"/>
    </source>
</evidence>
<dbReference type="GO" id="GO:0005634">
    <property type="term" value="C:nucleus"/>
    <property type="evidence" value="ECO:0007669"/>
    <property type="project" value="TreeGrafter"/>
</dbReference>
<dbReference type="PROSITE" id="PS50896">
    <property type="entry name" value="LISH"/>
    <property type="match status" value="1"/>
</dbReference>
<dbReference type="InterPro" id="IPR006594">
    <property type="entry name" value="LisH"/>
</dbReference>
<dbReference type="GO" id="GO:0008270">
    <property type="term" value="F:zinc ion binding"/>
    <property type="evidence" value="ECO:0007669"/>
    <property type="project" value="UniProtKB-KW"/>
</dbReference>
<dbReference type="CDD" id="cd16652">
    <property type="entry name" value="dRING_Rmd5p-like"/>
    <property type="match status" value="1"/>
</dbReference>
<protein>
    <recommendedName>
        <fullName evidence="8">GID complex catalytic subunit 2</fullName>
    </recommendedName>
    <alternativeName>
        <fullName evidence="7">Glucose-induced degradation protein 2</fullName>
    </alternativeName>
</protein>
<proteinExistence type="inferred from homology"/>
<evidence type="ECO:0000256" key="3">
    <source>
        <dbReference type="ARBA" id="ARBA00022723"/>
    </source>
</evidence>
<dbReference type="Pfam" id="PF01323">
    <property type="entry name" value="DSBA"/>
    <property type="match status" value="1"/>
</dbReference>
<evidence type="ECO:0000256" key="1">
    <source>
        <dbReference type="ARBA" id="ARBA00004496"/>
    </source>
</evidence>
<dbReference type="FunFam" id="3.30.40.10:FF:000143">
    <property type="entry name" value="Regulator of gluconeogenesis Rmd5"/>
    <property type="match status" value="1"/>
</dbReference>
<dbReference type="GO" id="GO:0034657">
    <property type="term" value="C:GID complex"/>
    <property type="evidence" value="ECO:0007669"/>
    <property type="project" value="TreeGrafter"/>
</dbReference>
<dbReference type="InterPro" id="IPR013083">
    <property type="entry name" value="Znf_RING/FYVE/PHD"/>
</dbReference>
<feature type="zinc finger region" description="RING-Gid-type" evidence="9">
    <location>
        <begin position="601"/>
        <end position="642"/>
    </location>
</feature>
<dbReference type="Gene3D" id="3.40.30.10">
    <property type="entry name" value="Glutaredoxin"/>
    <property type="match status" value="1"/>
</dbReference>
<dbReference type="AlphaFoldDB" id="Q0CRE2"/>
<evidence type="ECO:0000256" key="4">
    <source>
        <dbReference type="ARBA" id="ARBA00022771"/>
    </source>
</evidence>
<name>Q0CRE2_ASPTN</name>
<dbReference type="RefSeq" id="XP_001212920.1">
    <property type="nucleotide sequence ID" value="XM_001212920.1"/>
</dbReference>
<dbReference type="Proteomes" id="UP000007963">
    <property type="component" value="Unassembled WGS sequence"/>
</dbReference>
<sequence>MTLIEIDVVFDFVCAWCYIGKRTLDRAIGLYRKTYPGGRNDTITITWRPYYLNYNPYGHSVPKTDLMDERLKDQTPEQRAALISRMDKIGRSVGIHFKGGGMIGPNTRDAHRLVYLCREDPSTPSELQGDLVEKILEAYHELEKDISEKEMLRELAVAAGIEAATVDKWLEGNGGGKEVDDEAKRNKGVDGNTGVPRFLIQGKYRWDGDDMVRMQKDIVSDRIRTCVSAFRRPEDHFRSHLLITMELVQKEHERLSKRLKASQSIKNVQSTIDLLQSARDTIASDPTRASITLATLQNPVKSSFDAINDSLKETHSGLNKYSKALDKLFKDRPLPSTEHDALSSQEHLINRAIAMHLLREGQFSVAATFLAEMAEHKAANQQHTTGSDTTENAVSLLDIDEVPSNEVRKQFATMYYILHEMKENNNLLPAIQWSRENNEALEARGSNLEFELCRLQFVWLFHGGGQDPQAPVSAGRQAALEYARREFSVFLPRYLREIQQLMGAMAFCPNLQNSPYRAIFNNPSAWEDVAHSFTREFCSLLGLSADSPLYVAATAGAIALPTLLKLQTIMKAKRTEWTTDNELPVEIPLPPSYLFHSIFVCPVSKEQTTDENPPMMMPCGHVIAEESLKRLCKGTRFKCPYCPSESHPREARKVFL</sequence>
<dbReference type="EMBL" id="CH476598">
    <property type="protein sequence ID" value="EAU35544.1"/>
    <property type="molecule type" value="Genomic_DNA"/>
</dbReference>
<keyword evidence="5" id="KW-0862">Zinc</keyword>
<dbReference type="PANTHER" id="PTHR12170:SF3">
    <property type="entry name" value="GH10162P"/>
    <property type="match status" value="1"/>
</dbReference>
<organism evidence="11 12">
    <name type="scientific">Aspergillus terreus (strain NIH 2624 / FGSC A1156)</name>
    <dbReference type="NCBI Taxonomy" id="341663"/>
    <lineage>
        <taxon>Eukaryota</taxon>
        <taxon>Fungi</taxon>
        <taxon>Dikarya</taxon>
        <taxon>Ascomycota</taxon>
        <taxon>Pezizomycotina</taxon>
        <taxon>Eurotiomycetes</taxon>
        <taxon>Eurotiomycetidae</taxon>
        <taxon>Eurotiales</taxon>
        <taxon>Aspergillaceae</taxon>
        <taxon>Aspergillus</taxon>
        <taxon>Aspergillus subgen. Circumdati</taxon>
    </lineage>
</organism>
<dbReference type="HOGENOM" id="CLU_417945_0_0_1"/>
<evidence type="ECO:0000256" key="6">
    <source>
        <dbReference type="ARBA" id="ARBA00061136"/>
    </source>
</evidence>
<dbReference type="InterPro" id="IPR027370">
    <property type="entry name" value="Znf-RING_euk"/>
</dbReference>
<dbReference type="PROSITE" id="PS51867">
    <property type="entry name" value="ZF_RING_GID"/>
    <property type="match status" value="1"/>
</dbReference>
<evidence type="ECO:0000259" key="10">
    <source>
        <dbReference type="PROSITE" id="PS51867"/>
    </source>
</evidence>
<dbReference type="InterPro" id="IPR045098">
    <property type="entry name" value="Fyv10_fam"/>
</dbReference>
<evidence type="ECO:0000256" key="2">
    <source>
        <dbReference type="ARBA" id="ARBA00022490"/>
    </source>
</evidence>
<dbReference type="InterPro" id="IPR024964">
    <property type="entry name" value="CTLH/CRA"/>
</dbReference>
<keyword evidence="3" id="KW-0479">Metal-binding</keyword>
<comment type="similarity">
    <text evidence="6">Belongs to the RMD5/GID2 family.</text>
</comment>
<dbReference type="Pfam" id="PF10607">
    <property type="entry name" value="CTLH"/>
    <property type="match status" value="1"/>
</dbReference>
<gene>
    <name evidence="11" type="ORF">ATEG_03742</name>
</gene>
<dbReference type="VEuPathDB" id="FungiDB:ATEG_03742"/>
<dbReference type="GO" id="GO:0005737">
    <property type="term" value="C:cytoplasm"/>
    <property type="evidence" value="ECO:0007669"/>
    <property type="project" value="UniProtKB-SubCell"/>
</dbReference>
<dbReference type="InterPro" id="IPR001853">
    <property type="entry name" value="DSBA-like_thioredoxin_dom"/>
</dbReference>
<keyword evidence="2" id="KW-0963">Cytoplasm</keyword>
<dbReference type="OrthoDB" id="1933281at2759"/>
<dbReference type="GO" id="GO:0061630">
    <property type="term" value="F:ubiquitin protein ligase activity"/>
    <property type="evidence" value="ECO:0007669"/>
    <property type="project" value="InterPro"/>
</dbReference>
<feature type="domain" description="RING-Gid-type" evidence="10">
    <location>
        <begin position="601"/>
        <end position="642"/>
    </location>
</feature>
<dbReference type="InterPro" id="IPR044063">
    <property type="entry name" value="ZF_RING_GID"/>
</dbReference>
<evidence type="ECO:0000256" key="9">
    <source>
        <dbReference type="PROSITE-ProRule" id="PRU01215"/>
    </source>
</evidence>
<comment type="subcellular location">
    <subcellularLocation>
        <location evidence="1">Cytoplasm</location>
    </subcellularLocation>
</comment>
<evidence type="ECO:0000313" key="12">
    <source>
        <dbReference type="Proteomes" id="UP000007963"/>
    </source>
</evidence>